<dbReference type="PANTHER" id="PTHR30195:SF15">
    <property type="entry name" value="TYPE I RESTRICTION ENZYME HINDI ENDONUCLEASE SUBUNIT"/>
    <property type="match status" value="1"/>
</dbReference>
<dbReference type="RefSeq" id="WP_259258025.1">
    <property type="nucleotide sequence ID" value="NZ_JANTZM010000001.1"/>
</dbReference>
<keyword evidence="3" id="KW-0540">Nuclease</keyword>
<dbReference type="CDD" id="cd18800">
    <property type="entry name" value="SF2_C_EcoR124I-like"/>
    <property type="match status" value="1"/>
</dbReference>
<feature type="region of interest" description="Disordered" evidence="11">
    <location>
        <begin position="33"/>
        <end position="53"/>
    </location>
</feature>
<dbReference type="SMART" id="SM00487">
    <property type="entry name" value="DEXDc"/>
    <property type="match status" value="1"/>
</dbReference>
<dbReference type="InterPro" id="IPR004473">
    <property type="entry name" value="Restrct_endonuc_typeI_HsdR"/>
</dbReference>
<dbReference type="PROSITE" id="PS51192">
    <property type="entry name" value="HELICASE_ATP_BIND_1"/>
    <property type="match status" value="1"/>
</dbReference>
<dbReference type="Gene3D" id="3.40.50.300">
    <property type="entry name" value="P-loop containing nucleotide triphosphate hydrolases"/>
    <property type="match status" value="2"/>
</dbReference>
<dbReference type="InterPro" id="IPR051268">
    <property type="entry name" value="Type-I_R_enzyme_R_subunit"/>
</dbReference>
<keyword evidence="6" id="KW-0255">Endonuclease</keyword>
<dbReference type="InterPro" id="IPR007409">
    <property type="entry name" value="Restrct_endonuc_type1_HsdR_N"/>
</dbReference>
<gene>
    <name evidence="13" type="ORF">GGP99_000029</name>
</gene>
<dbReference type="Pfam" id="PF04313">
    <property type="entry name" value="HSDR_N"/>
    <property type="match status" value="1"/>
</dbReference>
<proteinExistence type="inferred from homology"/>
<comment type="catalytic activity">
    <reaction evidence="1 10">
        <text>Endonucleolytic cleavage of DNA to give random double-stranded fragments with terminal 5'-phosphates, ATP is simultaneously hydrolyzed.</text>
        <dbReference type="EC" id="3.1.21.3"/>
    </reaction>
</comment>
<dbReference type="SUPFAM" id="SSF52540">
    <property type="entry name" value="P-loop containing nucleoside triphosphate hydrolases"/>
    <property type="match status" value="2"/>
</dbReference>
<evidence type="ECO:0000256" key="5">
    <source>
        <dbReference type="ARBA" id="ARBA00022747"/>
    </source>
</evidence>
<name>A0AAW5P2Y3_9BACT</name>
<dbReference type="Gene3D" id="3.90.1570.50">
    <property type="match status" value="1"/>
</dbReference>
<comment type="subunit">
    <text evidence="10">The type I restriction/modification system is composed of three polypeptides R, M and S.</text>
</comment>
<comment type="similarity">
    <text evidence="2 10">Belongs to the HsdR family.</text>
</comment>
<keyword evidence="8 10" id="KW-0067">ATP-binding</keyword>
<evidence type="ECO:0000256" key="11">
    <source>
        <dbReference type="SAM" id="MobiDB-lite"/>
    </source>
</evidence>
<dbReference type="InterPro" id="IPR040980">
    <property type="entry name" value="SWI2_SNF2"/>
</dbReference>
<comment type="function">
    <text evidence="10">Subunit R is required for both nuclease and ATPase activities, but not for modification.</text>
</comment>
<evidence type="ECO:0000256" key="1">
    <source>
        <dbReference type="ARBA" id="ARBA00000851"/>
    </source>
</evidence>
<evidence type="ECO:0000256" key="2">
    <source>
        <dbReference type="ARBA" id="ARBA00008598"/>
    </source>
</evidence>
<dbReference type="InterPro" id="IPR027417">
    <property type="entry name" value="P-loop_NTPase"/>
</dbReference>
<evidence type="ECO:0000313" key="13">
    <source>
        <dbReference type="EMBL" id="MCS4156098.1"/>
    </source>
</evidence>
<dbReference type="GO" id="GO:0009035">
    <property type="term" value="F:type I site-specific deoxyribonuclease activity"/>
    <property type="evidence" value="ECO:0007669"/>
    <property type="project" value="UniProtKB-EC"/>
</dbReference>
<feature type="domain" description="Helicase ATP-binding" evidence="12">
    <location>
        <begin position="303"/>
        <end position="463"/>
    </location>
</feature>
<dbReference type="Pfam" id="PF22679">
    <property type="entry name" value="T1R_D3-like"/>
    <property type="match status" value="1"/>
</dbReference>
<dbReference type="GO" id="GO:0003677">
    <property type="term" value="F:DNA binding"/>
    <property type="evidence" value="ECO:0007669"/>
    <property type="project" value="UniProtKB-KW"/>
</dbReference>
<keyword evidence="7 10" id="KW-0378">Hydrolase</keyword>
<evidence type="ECO:0000256" key="9">
    <source>
        <dbReference type="ARBA" id="ARBA00023125"/>
    </source>
</evidence>
<dbReference type="InterPro" id="IPR014001">
    <property type="entry name" value="Helicase_ATP-bd"/>
</dbReference>
<sequence>MSDPGPIYRPTEEGIEESVLRWLSGIPTLPDALQWTPWNPESGEGGAELDEETGREKSEVVYWEILREQLIRINEEVTEGNADKLLTVLRRRMSHDGLMAGNKAIHRLLLEGQDFEASHNNGTTKRVYARLIDFTDPANNRFDAVSQMRVVRGHSVRPDITLLVNGLPVVQMELKSQTQDNDYADAISDLQTYEGQVPRFFYPSLLNVAADTREFRYGGVGASEKFYFPWSKAPKQFQVEGNPMKQATYALLNPATLLDILQGYVFYERKEGGDAKIVPRHMQYYATREIIGRIDEGTAEDGTRREGAKTRGLIWHTQGSGKSYTMLFAAKLLLERQPIPHPQVFILVDTDKLARQMAGNLAAIGFERCEVCRKIARLQDVIEDGKSQLVLTTMHAFEDVDPGVQSNPNAVVMADEAHRFMEKELGSRLRAALPDAWNFGFTGTPVHEGHSETARNTFREYCPDGEDPLHHYSIREGQKDGVIVPVHFKLRHEAEWDIDEAAMDEAFEDEFAGRPKDEKLRIIRESLTQSELGELEPRIDTYAELVAEHYRKKVEPNGWKGMVVAPSRKSAAMYGERLQELRGDPEDVRVLYTSDDEDPDLITQFSTDADERSAITRKFDDEEQPKLLVVYGMLLTGFDAPNLKTMYLDRRLTDHTLLQAIARTNRPAEGKTNGEIVDFQGTFANLDDALHYDSDVVEHAAQSEEKLFEKFEKQLDTVFSIFEGIEKTNTQEAMQEALARVSKHPERREFKQGYKRLQDLYESVSPDKRLVEPEVQDPYGWLSGIWVAFSRTEGREEDPEENVREKTLDIVEEHVDVGKVKEDFPIYKIGEEHLDSIENQEPAAKASSIAATTKAHLRPKIGENPRYERLSERVEEVLSQWQSGHIGDPEAVDTLEELEREAIEVDEEAEEKGFSGAEYAAYAYLHDECDLPEDEAQRVAEALCEALDEEVDTSYPGFWKNEKVLRGIKVQIYQTLSSVETPDDLDLRTAGSELRDYLIASYVDDPHR</sequence>
<evidence type="ECO:0000256" key="8">
    <source>
        <dbReference type="ARBA" id="ARBA00022840"/>
    </source>
</evidence>
<keyword evidence="5 10" id="KW-0680">Restriction system</keyword>
<reference evidence="13" key="1">
    <citation type="submission" date="2022-08" db="EMBL/GenBank/DDBJ databases">
        <title>Genomic Encyclopedia of Type Strains, Phase V (KMG-V): Genome sequencing to study the core and pangenomes of soil and plant-associated prokaryotes.</title>
        <authorList>
            <person name="Whitman W."/>
        </authorList>
    </citation>
    <scope>NUCLEOTIDE SEQUENCE</scope>
    <source>
        <strain evidence="13">SP3002</strain>
    </source>
</reference>
<evidence type="ECO:0000256" key="4">
    <source>
        <dbReference type="ARBA" id="ARBA00022741"/>
    </source>
</evidence>
<evidence type="ECO:0000256" key="6">
    <source>
        <dbReference type="ARBA" id="ARBA00022759"/>
    </source>
</evidence>
<evidence type="ECO:0000256" key="3">
    <source>
        <dbReference type="ARBA" id="ARBA00022722"/>
    </source>
</evidence>
<dbReference type="GO" id="GO:0009307">
    <property type="term" value="P:DNA restriction-modification system"/>
    <property type="evidence" value="ECO:0007669"/>
    <property type="project" value="UniProtKB-KW"/>
</dbReference>
<keyword evidence="9 10" id="KW-0238">DNA-binding</keyword>
<keyword evidence="4 10" id="KW-0547">Nucleotide-binding</keyword>
<dbReference type="PANTHER" id="PTHR30195">
    <property type="entry name" value="TYPE I SITE-SPECIFIC DEOXYRIBONUCLEASE PROTEIN SUBUNIT M AND R"/>
    <property type="match status" value="1"/>
</dbReference>
<evidence type="ECO:0000256" key="7">
    <source>
        <dbReference type="ARBA" id="ARBA00022801"/>
    </source>
</evidence>
<evidence type="ECO:0000256" key="10">
    <source>
        <dbReference type="RuleBase" id="RU364115"/>
    </source>
</evidence>
<dbReference type="EMBL" id="JANTZM010000001">
    <property type="protein sequence ID" value="MCS4156098.1"/>
    <property type="molecule type" value="Genomic_DNA"/>
</dbReference>
<dbReference type="CDD" id="cd22332">
    <property type="entry name" value="HsdR_N"/>
    <property type="match status" value="1"/>
</dbReference>
<dbReference type="EC" id="3.1.21.3" evidence="10"/>
<dbReference type="Pfam" id="PF18766">
    <property type="entry name" value="SWI2_SNF2"/>
    <property type="match status" value="1"/>
</dbReference>
<accession>A0AAW5P2Y3</accession>
<dbReference type="NCBIfam" id="TIGR00348">
    <property type="entry name" value="hsdR"/>
    <property type="match status" value="1"/>
</dbReference>
<organism evidence="13 14">
    <name type="scientific">Salinibacter ruber</name>
    <dbReference type="NCBI Taxonomy" id="146919"/>
    <lineage>
        <taxon>Bacteria</taxon>
        <taxon>Pseudomonadati</taxon>
        <taxon>Rhodothermota</taxon>
        <taxon>Rhodothermia</taxon>
        <taxon>Rhodothermales</taxon>
        <taxon>Salinibacteraceae</taxon>
        <taxon>Salinibacter</taxon>
    </lineage>
</organism>
<dbReference type="InterPro" id="IPR055180">
    <property type="entry name" value="HsdR_RecA-like_helicase_dom_2"/>
</dbReference>
<dbReference type="AlphaFoldDB" id="A0AAW5P2Y3"/>
<dbReference type="Proteomes" id="UP001155110">
    <property type="component" value="Unassembled WGS sequence"/>
</dbReference>
<evidence type="ECO:0000313" key="14">
    <source>
        <dbReference type="Proteomes" id="UP001155110"/>
    </source>
</evidence>
<dbReference type="GO" id="GO:0005524">
    <property type="term" value="F:ATP binding"/>
    <property type="evidence" value="ECO:0007669"/>
    <property type="project" value="UniProtKB-KW"/>
</dbReference>
<protein>
    <recommendedName>
        <fullName evidence="10">Type I restriction enzyme endonuclease subunit</fullName>
        <shortName evidence="10">R protein</shortName>
        <ecNumber evidence="10">3.1.21.3</ecNumber>
    </recommendedName>
</protein>
<comment type="caution">
    <text evidence="13">The sequence shown here is derived from an EMBL/GenBank/DDBJ whole genome shotgun (WGS) entry which is preliminary data.</text>
</comment>
<evidence type="ECO:0000259" key="12">
    <source>
        <dbReference type="PROSITE" id="PS51192"/>
    </source>
</evidence>